<accession>A0A7I8V779</accession>
<dbReference type="Pfam" id="PF00076">
    <property type="entry name" value="RRM_1"/>
    <property type="match status" value="1"/>
</dbReference>
<evidence type="ECO:0000313" key="4">
    <source>
        <dbReference type="EMBL" id="CAD5111383.1"/>
    </source>
</evidence>
<dbReference type="GO" id="GO:0045892">
    <property type="term" value="P:negative regulation of DNA-templated transcription"/>
    <property type="evidence" value="ECO:0007669"/>
    <property type="project" value="InterPro"/>
</dbReference>
<dbReference type="EMBL" id="CAJFCJ010000001">
    <property type="protein sequence ID" value="CAD5111383.1"/>
    <property type="molecule type" value="Genomic_DNA"/>
</dbReference>
<dbReference type="GO" id="GO:0005654">
    <property type="term" value="C:nucleoplasm"/>
    <property type="evidence" value="ECO:0007669"/>
    <property type="project" value="TreeGrafter"/>
</dbReference>
<dbReference type="GO" id="GO:0045814">
    <property type="term" value="P:negative regulation of gene expression, epigenetic"/>
    <property type="evidence" value="ECO:0007669"/>
    <property type="project" value="TreeGrafter"/>
</dbReference>
<evidence type="ECO:0000256" key="2">
    <source>
        <dbReference type="SAM" id="MobiDB-lite"/>
    </source>
</evidence>
<dbReference type="InterPro" id="IPR035979">
    <property type="entry name" value="RBD_domain_sf"/>
</dbReference>
<dbReference type="PANTHER" id="PTHR15836:SF4">
    <property type="entry name" value="PERIPHILIN-1"/>
    <property type="match status" value="1"/>
</dbReference>
<feature type="domain" description="RRM" evidence="3">
    <location>
        <begin position="13"/>
        <end position="91"/>
    </location>
</feature>
<dbReference type="CDD" id="cd00590">
    <property type="entry name" value="RRM_SF"/>
    <property type="match status" value="1"/>
</dbReference>
<evidence type="ECO:0000313" key="5">
    <source>
        <dbReference type="Proteomes" id="UP000549394"/>
    </source>
</evidence>
<organism evidence="4 5">
    <name type="scientific">Dimorphilus gyrociliatus</name>
    <dbReference type="NCBI Taxonomy" id="2664684"/>
    <lineage>
        <taxon>Eukaryota</taxon>
        <taxon>Metazoa</taxon>
        <taxon>Spiralia</taxon>
        <taxon>Lophotrochozoa</taxon>
        <taxon>Annelida</taxon>
        <taxon>Polychaeta</taxon>
        <taxon>Polychaeta incertae sedis</taxon>
        <taxon>Dinophilidae</taxon>
        <taxon>Dimorphilus</taxon>
    </lineage>
</organism>
<feature type="compositionally biased region" description="Basic and acidic residues" evidence="2">
    <location>
        <begin position="195"/>
        <end position="219"/>
    </location>
</feature>
<keyword evidence="5" id="KW-1185">Reference proteome</keyword>
<dbReference type="InterPro" id="IPR057603">
    <property type="entry name" value="Periphilin-1_C"/>
</dbReference>
<reference evidence="4 5" key="1">
    <citation type="submission" date="2020-08" db="EMBL/GenBank/DDBJ databases">
        <authorList>
            <person name="Hejnol A."/>
        </authorList>
    </citation>
    <scope>NUCLEOTIDE SEQUENCE [LARGE SCALE GENOMIC DNA]</scope>
</reference>
<dbReference type="PANTHER" id="PTHR15836">
    <property type="entry name" value="PERIPHILIN 1"/>
    <property type="match status" value="1"/>
</dbReference>
<dbReference type="AlphaFoldDB" id="A0A7I8V779"/>
<protein>
    <submittedName>
        <fullName evidence="4">DgyrCDS698</fullName>
    </submittedName>
</protein>
<dbReference type="SMART" id="SM00360">
    <property type="entry name" value="RRM"/>
    <property type="match status" value="1"/>
</dbReference>
<keyword evidence="1" id="KW-0694">RNA-binding</keyword>
<comment type="caution">
    <text evidence="4">The sequence shown here is derived from an EMBL/GenBank/DDBJ whole genome shotgun (WGS) entry which is preliminary data.</text>
</comment>
<feature type="compositionally biased region" description="Low complexity" evidence="2">
    <location>
        <begin position="164"/>
        <end position="178"/>
    </location>
</feature>
<dbReference type="PROSITE" id="PS50102">
    <property type="entry name" value="RRM"/>
    <property type="match status" value="1"/>
</dbReference>
<gene>
    <name evidence="4" type="ORF">DGYR_LOCUS687</name>
</gene>
<evidence type="ECO:0000256" key="1">
    <source>
        <dbReference type="PROSITE-ProRule" id="PRU00176"/>
    </source>
</evidence>
<sequence length="371" mass="42977">MAAQHIVVPPSKHTIFIRGFSSRIPADNIKSFFENETRETASLEFFRESEDKKNLYVALRFESKSAAKDALDRFNGKEVLGSFIKITFFRDMKKARQKAQEMYEQGEGPDPREIFKSGGQRQTRGRGIGFPPRNHSRTRVNHGHDAARRGYNENYYTKHDRYSSSRSMSASYSRSRSYSPKHSRTNSFSEYSPVPEKREKKMHPESKEGHLKSKTDVGKSKTYNQYTYDEEEDGEYASADNRQNYDDDMEGYASDYNRKGSQSKSVIELGVSGTNGAVKQEKKRRIEGTDDLDELFSFRPEKLAKVQKKKDEIEKSFKQDCETFAAVVKMLISKDESLEEKLQNSLKENLREIGQRCIQELKEYIENLKEE</sequence>
<dbReference type="Proteomes" id="UP000549394">
    <property type="component" value="Unassembled WGS sequence"/>
</dbReference>
<dbReference type="InterPro" id="IPR028851">
    <property type="entry name" value="Pphln1"/>
</dbReference>
<evidence type="ECO:0000259" key="3">
    <source>
        <dbReference type="PROSITE" id="PS50102"/>
    </source>
</evidence>
<proteinExistence type="predicted"/>
<dbReference type="Pfam" id="PF25234">
    <property type="entry name" value="Periphilin_C"/>
    <property type="match status" value="1"/>
</dbReference>
<feature type="region of interest" description="Disordered" evidence="2">
    <location>
        <begin position="101"/>
        <end position="260"/>
    </location>
</feature>
<dbReference type="GO" id="GO:0097355">
    <property type="term" value="P:protein localization to heterochromatin"/>
    <property type="evidence" value="ECO:0007669"/>
    <property type="project" value="TreeGrafter"/>
</dbReference>
<dbReference type="GO" id="GO:0003723">
    <property type="term" value="F:RNA binding"/>
    <property type="evidence" value="ECO:0007669"/>
    <property type="project" value="UniProtKB-UniRule"/>
</dbReference>
<dbReference type="CDD" id="cd22896">
    <property type="entry name" value="periphilin-like"/>
    <property type="match status" value="1"/>
</dbReference>
<name>A0A7I8V779_9ANNE</name>
<feature type="compositionally biased region" description="Basic and acidic residues" evidence="2">
    <location>
        <begin position="142"/>
        <end position="163"/>
    </location>
</feature>
<dbReference type="OrthoDB" id="8933311at2759"/>
<dbReference type="SUPFAM" id="SSF54928">
    <property type="entry name" value="RNA-binding domain, RBD"/>
    <property type="match status" value="1"/>
</dbReference>
<dbReference type="InterPro" id="IPR012677">
    <property type="entry name" value="Nucleotide-bd_a/b_plait_sf"/>
</dbReference>
<dbReference type="InterPro" id="IPR000504">
    <property type="entry name" value="RRM_dom"/>
</dbReference>
<dbReference type="Gene3D" id="3.30.70.330">
    <property type="match status" value="1"/>
</dbReference>